<dbReference type="Gene3D" id="3.10.310.30">
    <property type="match status" value="1"/>
</dbReference>
<name>A0A7Z8KLF7_9EURY</name>
<sequence>MTKSRQHKNKSTLILTHGDSDGVCSGAIAKSAYPEGDVYFTSPVGVLDDLNLADGYKNIIICDIAIDERHCTALFKRLAELASVSNLTYIDHHPLPEKCITADWLHHDLTVCASELTYKVLEKRLSSDMRRVAIYGAIGDYYDNTPSVKEWLRDWDKRSLFFQAGTLIQALIYSGRNYDFKRKLLLPLSHDKIPTDIPNVLRLAKEGADLEEQLRIHVKHEVKALHNLAYVVDPNGYMSKSAIYAASYGQRDVGVSAEFRHKRNVYDMSMRSRNSESVDLNRLLRRIAPSFGGSGGGHASAAGARIPKESFDAFLREFDKAIGVQKQQAAELIREQNSSINGGINGKED</sequence>
<dbReference type="InterPro" id="IPR003156">
    <property type="entry name" value="DHHA1_dom"/>
</dbReference>
<feature type="domain" description="DHHA1" evidence="1">
    <location>
        <begin position="256"/>
        <end position="322"/>
    </location>
</feature>
<dbReference type="PANTHER" id="PTHR42146:SF1">
    <property type="entry name" value="OLIGORIBONUCLEASE NRNB"/>
    <property type="match status" value="1"/>
</dbReference>
<evidence type="ECO:0000259" key="1">
    <source>
        <dbReference type="Pfam" id="PF02272"/>
    </source>
</evidence>
<evidence type="ECO:0000313" key="2">
    <source>
        <dbReference type="EMBL" id="TQD23536.1"/>
    </source>
</evidence>
<comment type="caution">
    <text evidence="2">The sequence shown here is derived from an EMBL/GenBank/DDBJ whole genome shotgun (WGS) entry which is preliminary data.</text>
</comment>
<evidence type="ECO:0000313" key="3">
    <source>
        <dbReference type="Proteomes" id="UP000319335"/>
    </source>
</evidence>
<protein>
    <submittedName>
        <fullName evidence="2">DHH family phosphoesterase</fullName>
    </submittedName>
</protein>
<dbReference type="InterPro" id="IPR038763">
    <property type="entry name" value="DHH_sf"/>
</dbReference>
<organism evidence="2 3">
    <name type="scientific">Methanolobus vulcani</name>
    <dbReference type="NCBI Taxonomy" id="38026"/>
    <lineage>
        <taxon>Archaea</taxon>
        <taxon>Methanobacteriati</taxon>
        <taxon>Methanobacteriota</taxon>
        <taxon>Stenosarchaea group</taxon>
        <taxon>Methanomicrobia</taxon>
        <taxon>Methanosarcinales</taxon>
        <taxon>Methanosarcinaceae</taxon>
        <taxon>Methanolobus</taxon>
    </lineage>
</organism>
<dbReference type="InterPro" id="IPR052968">
    <property type="entry name" value="Nucleotide_metab_enz"/>
</dbReference>
<dbReference type="SUPFAM" id="SSF64182">
    <property type="entry name" value="DHH phosphoesterases"/>
    <property type="match status" value="1"/>
</dbReference>
<dbReference type="GO" id="GO:0003676">
    <property type="term" value="F:nucleic acid binding"/>
    <property type="evidence" value="ECO:0007669"/>
    <property type="project" value="InterPro"/>
</dbReference>
<dbReference type="PANTHER" id="PTHR42146">
    <property type="entry name" value="3',5'-CYCLIC-NUCLEOTIDE PHOSPHODIESTERASE"/>
    <property type="match status" value="1"/>
</dbReference>
<dbReference type="OrthoDB" id="36101at2157"/>
<reference evidence="2 3" key="1">
    <citation type="submission" date="2019-06" db="EMBL/GenBank/DDBJ databases">
        <title>Draft genome sequence of Methanolobus vulcani B1d.</title>
        <authorList>
            <person name="Creighbaum A.J."/>
            <person name="Ticak T."/>
            <person name="Hariraju D."/>
            <person name="Arivett B.A."/>
            <person name="Ferguson D.J.Jr."/>
        </authorList>
    </citation>
    <scope>NUCLEOTIDE SEQUENCE [LARGE SCALE GENOMIC DNA]</scope>
    <source>
        <strain evidence="2 3">B1d</strain>
    </source>
</reference>
<gene>
    <name evidence="2" type="ORF">FKV42_13505</name>
</gene>
<dbReference type="RefSeq" id="WP_154810850.1">
    <property type="nucleotide sequence ID" value="NZ_VIAQ01000020.1"/>
</dbReference>
<proteinExistence type="predicted"/>
<keyword evidence="3" id="KW-1185">Reference proteome</keyword>
<dbReference type="Pfam" id="PF02272">
    <property type="entry name" value="DHHA1"/>
    <property type="match status" value="1"/>
</dbReference>
<dbReference type="AlphaFoldDB" id="A0A7Z8KLF7"/>
<dbReference type="EMBL" id="VIAQ01000020">
    <property type="protein sequence ID" value="TQD23536.1"/>
    <property type="molecule type" value="Genomic_DNA"/>
</dbReference>
<dbReference type="Proteomes" id="UP000319335">
    <property type="component" value="Unassembled WGS sequence"/>
</dbReference>
<accession>A0A7Z8KLF7</accession>